<comment type="caution">
    <text evidence="1">The sequence shown here is derived from an EMBL/GenBank/DDBJ whole genome shotgun (WGS) entry which is preliminary data.</text>
</comment>
<protein>
    <recommendedName>
        <fullName evidence="3">Major capsid protein</fullName>
    </recommendedName>
</protein>
<evidence type="ECO:0000313" key="1">
    <source>
        <dbReference type="EMBL" id="NME67195.1"/>
    </source>
</evidence>
<dbReference type="RefSeq" id="WP_169655365.1">
    <property type="nucleotide sequence ID" value="NZ_JABANE010000008.1"/>
</dbReference>
<proteinExistence type="predicted"/>
<gene>
    <name evidence="1" type="ORF">HHU12_04370</name>
</gene>
<dbReference type="AlphaFoldDB" id="A0A7X9P0I4"/>
<reference evidence="1 2" key="1">
    <citation type="submission" date="2020-04" db="EMBL/GenBank/DDBJ databases">
        <title>Flammeovirga sp. SR4, a novel species isolated from seawater.</title>
        <authorList>
            <person name="Wang X."/>
        </authorList>
    </citation>
    <scope>NUCLEOTIDE SEQUENCE [LARGE SCALE GENOMIC DNA]</scope>
    <source>
        <strain evidence="1 2">ATCC 23126</strain>
    </source>
</reference>
<name>A0A7X9P0I4_9BACT</name>
<accession>A0A7X9P0I4</accession>
<dbReference type="EMBL" id="JABANE010000008">
    <property type="protein sequence ID" value="NME67195.1"/>
    <property type="molecule type" value="Genomic_DNA"/>
</dbReference>
<sequence length="335" mass="37352">MDISTFGSEMKRYYTQNQAMIDIELMGMGDAPSVQQCRPIAGVQDRYLGKGKRLEKILQPGMKGFTPLVNKLAVHPHETVVRDAKIDYSIDYDDLRRIQQSIIGYLTAGRRSNVNQQSVQSIYNETLSSIISAKARETEMDIFWRGQFLAPTYPTPGAAADVVDGVKKVLTDAITAGTLAPSVQGAYDNTTTLDYADTFADSLPDSLVLSYPTLPIYCSPTFHKDAFYNRRSKYGGNNDYNSKEIITVGALGRCYLVPLLSMSSESRLWTTLPGNLIWCSNYTGEDKMLTVTTHEDEREVRITGDYKIAPGFEFIGVPSATNDTQIVWVTDWDKP</sequence>
<organism evidence="1 2">
    <name type="scientific">Flammeovirga aprica JL-4</name>
    <dbReference type="NCBI Taxonomy" id="694437"/>
    <lineage>
        <taxon>Bacteria</taxon>
        <taxon>Pseudomonadati</taxon>
        <taxon>Bacteroidota</taxon>
        <taxon>Cytophagia</taxon>
        <taxon>Cytophagales</taxon>
        <taxon>Flammeovirgaceae</taxon>
        <taxon>Flammeovirga</taxon>
    </lineage>
</organism>
<evidence type="ECO:0000313" key="2">
    <source>
        <dbReference type="Proteomes" id="UP000576082"/>
    </source>
</evidence>
<keyword evidence="2" id="KW-1185">Reference proteome</keyword>
<evidence type="ECO:0008006" key="3">
    <source>
        <dbReference type="Google" id="ProtNLM"/>
    </source>
</evidence>
<dbReference type="Proteomes" id="UP000576082">
    <property type="component" value="Unassembled WGS sequence"/>
</dbReference>